<evidence type="ECO:0000313" key="5">
    <source>
        <dbReference type="RefSeq" id="XP_016924126.2"/>
    </source>
</evidence>
<accession>A0AB39YYD8</accession>
<feature type="region of interest" description="Disordered" evidence="1">
    <location>
        <begin position="1"/>
        <end position="70"/>
    </location>
</feature>
<dbReference type="AlphaFoldDB" id="A0AB39YYD8"/>
<keyword evidence="2" id="KW-1133">Transmembrane helix</keyword>
<dbReference type="GeneID" id="108005377"/>
<feature type="compositionally biased region" description="Polar residues" evidence="1">
    <location>
        <begin position="1"/>
        <end position="11"/>
    </location>
</feature>
<sequence length="363" mass="41172">MATDKTPSQGAQALHKNRTRSGRRRDSNHESPKTWRTGNSQLQKRLRRLIVAERSGRKRSRRDQEANMSVSRKKMPMWTWGPIVLIICSGLGLCLQFNNNSPTVGRFLESYTNQYHSIVNNRDNFCDRSQRLGSIVSHARPHVLHQEQALDQLEVALDSPNRQIIALVGSSGVGKSFTAQLVRNHYPWPENVKTLSWNGDRSMVRVQSMLSHLVYCGQNLILIDNMLPEDAEYVPVISKLIKGYEDIANSTEQPHLKQLSVVLIFSVNRLQADEDYEVDMETLKQMPGTHVITYAELEPDHLVDCIRREAKIAKVQLDDEHIEEIIRGSDARSSGCKSILAKVLLYGKPLPEAPKTPIDHPTD</sequence>
<evidence type="ECO:0000313" key="3">
    <source>
        <dbReference type="Proteomes" id="UP001652628"/>
    </source>
</evidence>
<dbReference type="SUPFAM" id="SSF52540">
    <property type="entry name" value="P-loop containing nucleoside triphosphate hydrolases"/>
    <property type="match status" value="1"/>
</dbReference>
<evidence type="ECO:0000313" key="4">
    <source>
        <dbReference type="RefSeq" id="XP_016924125.2"/>
    </source>
</evidence>
<organism evidence="3 4">
    <name type="scientific">Drosophila suzukii</name>
    <name type="common">Spotted-wing drosophila fruit fly</name>
    <dbReference type="NCBI Taxonomy" id="28584"/>
    <lineage>
        <taxon>Eukaryota</taxon>
        <taxon>Metazoa</taxon>
        <taxon>Ecdysozoa</taxon>
        <taxon>Arthropoda</taxon>
        <taxon>Hexapoda</taxon>
        <taxon>Insecta</taxon>
        <taxon>Pterygota</taxon>
        <taxon>Neoptera</taxon>
        <taxon>Endopterygota</taxon>
        <taxon>Diptera</taxon>
        <taxon>Brachycera</taxon>
        <taxon>Muscomorpha</taxon>
        <taxon>Ephydroidea</taxon>
        <taxon>Drosophilidae</taxon>
        <taxon>Drosophila</taxon>
        <taxon>Sophophora</taxon>
    </lineage>
</organism>
<dbReference type="Gene3D" id="3.40.50.300">
    <property type="entry name" value="P-loop containing nucleotide triphosphate hydrolases"/>
    <property type="match status" value="1"/>
</dbReference>
<evidence type="ECO:0000256" key="2">
    <source>
        <dbReference type="SAM" id="Phobius"/>
    </source>
</evidence>
<reference evidence="4 5" key="1">
    <citation type="submission" date="2025-05" db="UniProtKB">
        <authorList>
            <consortium name="RefSeq"/>
        </authorList>
    </citation>
    <scope>IDENTIFICATION</scope>
</reference>
<evidence type="ECO:0000256" key="1">
    <source>
        <dbReference type="SAM" id="MobiDB-lite"/>
    </source>
</evidence>
<keyword evidence="3" id="KW-1185">Reference proteome</keyword>
<keyword evidence="2" id="KW-0472">Membrane</keyword>
<feature type="compositionally biased region" description="Basic and acidic residues" evidence="1">
    <location>
        <begin position="24"/>
        <end position="33"/>
    </location>
</feature>
<dbReference type="Proteomes" id="UP001652628">
    <property type="component" value="Chromosome X"/>
</dbReference>
<keyword evidence="2" id="KW-0812">Transmembrane</keyword>
<protein>
    <recommendedName>
        <fullName evidence="6">AAA+ ATPase domain-containing protein</fullName>
    </recommendedName>
</protein>
<name>A0AB39YYD8_DROSZ</name>
<dbReference type="RefSeq" id="XP_016924126.2">
    <property type="nucleotide sequence ID" value="XM_017068637.4"/>
</dbReference>
<feature type="transmembrane region" description="Helical" evidence="2">
    <location>
        <begin position="77"/>
        <end position="98"/>
    </location>
</feature>
<dbReference type="RefSeq" id="XP_016924125.2">
    <property type="nucleotide sequence ID" value="XM_017068636.4"/>
</dbReference>
<gene>
    <name evidence="4 5" type="primary">LOC108005377</name>
</gene>
<feature type="compositionally biased region" description="Polar residues" evidence="1">
    <location>
        <begin position="34"/>
        <end position="43"/>
    </location>
</feature>
<dbReference type="InterPro" id="IPR027417">
    <property type="entry name" value="P-loop_NTPase"/>
</dbReference>
<evidence type="ECO:0008006" key="6">
    <source>
        <dbReference type="Google" id="ProtNLM"/>
    </source>
</evidence>
<proteinExistence type="predicted"/>